<keyword evidence="2 4" id="KW-0808">Transferase</keyword>
<keyword evidence="1 4" id="KW-0489">Methyltransferase</keyword>
<dbReference type="AlphaFoldDB" id="A0A081RN30"/>
<dbReference type="SUPFAM" id="SSF53335">
    <property type="entry name" value="S-adenosyl-L-methionine-dependent methyltransferases"/>
    <property type="match status" value="1"/>
</dbReference>
<evidence type="ECO:0000256" key="1">
    <source>
        <dbReference type="ARBA" id="ARBA00022603"/>
    </source>
</evidence>
<dbReference type="InterPro" id="IPR050362">
    <property type="entry name" value="Cation-dep_OMT"/>
</dbReference>
<dbReference type="EC" id="2.1.1.144" evidence="4"/>
<dbReference type="PANTHER" id="PTHR10509:SF14">
    <property type="entry name" value="CAFFEOYL-COA O-METHYLTRANSFERASE 3-RELATED"/>
    <property type="match status" value="1"/>
</dbReference>
<dbReference type="PATRIC" id="fig|1502293.3.peg.860"/>
<gene>
    <name evidence="4" type="primary">mdmC</name>
    <name evidence="4" type="ORF">AAA799N04_00932</name>
</gene>
<comment type="caution">
    <text evidence="4">The sequence shown here is derived from an EMBL/GenBank/DDBJ whole genome shotgun (WGS) entry which is preliminary data.</text>
</comment>
<dbReference type="PROSITE" id="PS51682">
    <property type="entry name" value="SAM_OMT_I"/>
    <property type="match status" value="1"/>
</dbReference>
<organism evidence="4 5">
    <name type="scientific">Marine Group I thaumarchaeote SCGC AAA799-N04</name>
    <dbReference type="NCBI Taxonomy" id="1502293"/>
    <lineage>
        <taxon>Archaea</taxon>
        <taxon>Nitrososphaerota</taxon>
        <taxon>Marine Group I</taxon>
    </lineage>
</organism>
<sequence length="205" mass="23525">MKTMIFEVLEKLENQSTLEKSRKVDVPADERMLAITKETGEILNMIIRIKNAKNMLEVGMSVGYSTLWCAEAITENDGKIITIEQNPKKIKRAKENFQNANVSDTITIKEGLAMQILREFNLQEKYKEYFDFVLIDADKENVIEYFDMILPLVTVGGVIVTDNILYPEKYKEDMKKYSAHIRAVPNVRTITSPIGNGEEITIKLR</sequence>
<dbReference type="Pfam" id="PF01596">
    <property type="entry name" value="Methyltransf_3"/>
    <property type="match status" value="1"/>
</dbReference>
<dbReference type="GO" id="GO:0030798">
    <property type="term" value="F:trans-aconitate 2-methyltransferase activity"/>
    <property type="evidence" value="ECO:0007669"/>
    <property type="project" value="UniProtKB-EC"/>
</dbReference>
<evidence type="ECO:0000313" key="4">
    <source>
        <dbReference type="EMBL" id="KEQ56603.1"/>
    </source>
</evidence>
<accession>A0A081RN30</accession>
<dbReference type="PANTHER" id="PTHR10509">
    <property type="entry name" value="O-METHYLTRANSFERASE-RELATED"/>
    <property type="match status" value="1"/>
</dbReference>
<evidence type="ECO:0000256" key="3">
    <source>
        <dbReference type="ARBA" id="ARBA00022691"/>
    </source>
</evidence>
<proteinExistence type="predicted"/>
<protein>
    <submittedName>
        <fullName evidence="4">O-methyltransferase MdmC protein</fullName>
        <ecNumber evidence="4">2.1.1.144</ecNumber>
    </submittedName>
</protein>
<reference evidence="4 5" key="1">
    <citation type="submission" date="2014-06" db="EMBL/GenBank/DDBJ databases">
        <authorList>
            <person name="Ngugi D.K."/>
            <person name="Blom J."/>
            <person name="Alam I."/>
            <person name="Rashid M."/>
            <person name="Ba Alawi W."/>
            <person name="Zhang G."/>
            <person name="Hikmawan T."/>
            <person name="Guan Y."/>
            <person name="Antunes A."/>
            <person name="Siam R."/>
            <person name="ElDorry H."/>
            <person name="Bajic V."/>
            <person name="Stingl U."/>
        </authorList>
    </citation>
    <scope>NUCLEOTIDE SEQUENCE [LARGE SCALE GENOMIC DNA]</scope>
    <source>
        <strain evidence="4">SCGC AAA799-N04</strain>
    </source>
</reference>
<keyword evidence="5" id="KW-1185">Reference proteome</keyword>
<dbReference type="GO" id="GO:0008171">
    <property type="term" value="F:O-methyltransferase activity"/>
    <property type="evidence" value="ECO:0007669"/>
    <property type="project" value="InterPro"/>
</dbReference>
<evidence type="ECO:0000313" key="5">
    <source>
        <dbReference type="Proteomes" id="UP000028059"/>
    </source>
</evidence>
<keyword evidence="3" id="KW-0949">S-adenosyl-L-methionine</keyword>
<dbReference type="InterPro" id="IPR029063">
    <property type="entry name" value="SAM-dependent_MTases_sf"/>
</dbReference>
<evidence type="ECO:0000256" key="2">
    <source>
        <dbReference type="ARBA" id="ARBA00022679"/>
    </source>
</evidence>
<dbReference type="EMBL" id="JOKN01000014">
    <property type="protein sequence ID" value="KEQ56603.1"/>
    <property type="molecule type" value="Genomic_DNA"/>
</dbReference>
<dbReference type="InterPro" id="IPR002935">
    <property type="entry name" value="SAM_O-MeTrfase"/>
</dbReference>
<dbReference type="Proteomes" id="UP000028059">
    <property type="component" value="Unassembled WGS sequence"/>
</dbReference>
<dbReference type="Gene3D" id="3.40.50.150">
    <property type="entry name" value="Vaccinia Virus protein VP39"/>
    <property type="match status" value="1"/>
</dbReference>
<dbReference type="GO" id="GO:0032259">
    <property type="term" value="P:methylation"/>
    <property type="evidence" value="ECO:0007669"/>
    <property type="project" value="UniProtKB-KW"/>
</dbReference>
<name>A0A081RN30_9ARCH</name>